<keyword evidence="3" id="KW-1185">Reference proteome</keyword>
<dbReference type="Proteomes" id="UP000828251">
    <property type="component" value="Unassembled WGS sequence"/>
</dbReference>
<evidence type="ECO:0000313" key="3">
    <source>
        <dbReference type="Proteomes" id="UP000828251"/>
    </source>
</evidence>
<feature type="compositionally biased region" description="Basic and acidic residues" evidence="1">
    <location>
        <begin position="31"/>
        <end position="44"/>
    </location>
</feature>
<comment type="caution">
    <text evidence="2">The sequence shown here is derived from an EMBL/GenBank/DDBJ whole genome shotgun (WGS) entry which is preliminary data.</text>
</comment>
<sequence>MEKKTKTKSRVWMKMKLRAESGDEDDCEGGSEEKEDKGNDHDQDPESTPLVVQRSMLVMWGGGLYALNRRFGFNISSNSSSTELQGSNSVGTYFCLEKNATFKPSESDCQIRLRSNSNTLNATAILSSLATSPFSFMPSLSFSTKGFDIPSLDLIIGSMSSVLLYPIYPVKFASDCESM</sequence>
<organism evidence="2 3">
    <name type="scientific">Gossypium stocksii</name>
    <dbReference type="NCBI Taxonomy" id="47602"/>
    <lineage>
        <taxon>Eukaryota</taxon>
        <taxon>Viridiplantae</taxon>
        <taxon>Streptophyta</taxon>
        <taxon>Embryophyta</taxon>
        <taxon>Tracheophyta</taxon>
        <taxon>Spermatophyta</taxon>
        <taxon>Magnoliopsida</taxon>
        <taxon>eudicotyledons</taxon>
        <taxon>Gunneridae</taxon>
        <taxon>Pentapetalae</taxon>
        <taxon>rosids</taxon>
        <taxon>malvids</taxon>
        <taxon>Malvales</taxon>
        <taxon>Malvaceae</taxon>
        <taxon>Malvoideae</taxon>
        <taxon>Gossypium</taxon>
    </lineage>
</organism>
<gene>
    <name evidence="2" type="ORF">J1N35_013682</name>
</gene>
<accession>A0A9D3VUB7</accession>
<dbReference type="AlphaFoldDB" id="A0A9D3VUB7"/>
<feature type="region of interest" description="Disordered" evidence="1">
    <location>
        <begin position="1"/>
        <end position="48"/>
    </location>
</feature>
<dbReference type="EMBL" id="JAIQCV010000005">
    <property type="protein sequence ID" value="KAH1096761.1"/>
    <property type="molecule type" value="Genomic_DNA"/>
</dbReference>
<feature type="compositionally biased region" description="Basic residues" evidence="1">
    <location>
        <begin position="1"/>
        <end position="16"/>
    </location>
</feature>
<protein>
    <submittedName>
        <fullName evidence="2">Uncharacterized protein</fullName>
    </submittedName>
</protein>
<proteinExistence type="predicted"/>
<reference evidence="2 3" key="1">
    <citation type="journal article" date="2021" name="Plant Biotechnol. J.">
        <title>Multi-omics assisted identification of the key and species-specific regulatory components of drought-tolerant mechanisms in Gossypium stocksii.</title>
        <authorList>
            <person name="Yu D."/>
            <person name="Ke L."/>
            <person name="Zhang D."/>
            <person name="Wu Y."/>
            <person name="Sun Y."/>
            <person name="Mei J."/>
            <person name="Sun J."/>
            <person name="Sun Y."/>
        </authorList>
    </citation>
    <scope>NUCLEOTIDE SEQUENCE [LARGE SCALE GENOMIC DNA]</scope>
    <source>
        <strain evidence="3">cv. E1</strain>
        <tissue evidence="2">Leaf</tissue>
    </source>
</reference>
<evidence type="ECO:0000313" key="2">
    <source>
        <dbReference type="EMBL" id="KAH1096761.1"/>
    </source>
</evidence>
<evidence type="ECO:0000256" key="1">
    <source>
        <dbReference type="SAM" id="MobiDB-lite"/>
    </source>
</evidence>
<name>A0A9D3VUB7_9ROSI</name>